<dbReference type="AlphaFoldDB" id="A0A0F9JF81"/>
<dbReference type="PANTHER" id="PTHR42827">
    <property type="entry name" value="IRON-SULFUR CLUSTER-BINDING PROTEIN-RELATED"/>
    <property type="match status" value="1"/>
</dbReference>
<protein>
    <recommendedName>
        <fullName evidence="1">4Fe-4S ferredoxin-type domain-containing protein</fullName>
    </recommendedName>
</protein>
<reference evidence="2" key="1">
    <citation type="journal article" date="2015" name="Nature">
        <title>Complex archaea that bridge the gap between prokaryotes and eukaryotes.</title>
        <authorList>
            <person name="Spang A."/>
            <person name="Saw J.H."/>
            <person name="Jorgensen S.L."/>
            <person name="Zaremba-Niedzwiedzka K."/>
            <person name="Martijn J."/>
            <person name="Lind A.E."/>
            <person name="van Eijk R."/>
            <person name="Schleper C."/>
            <person name="Guy L."/>
            <person name="Ettema T.J."/>
        </authorList>
    </citation>
    <scope>NUCLEOTIDE SEQUENCE</scope>
</reference>
<name>A0A0F9JF81_9ZZZZ</name>
<dbReference type="PROSITE" id="PS51379">
    <property type="entry name" value="4FE4S_FER_2"/>
    <property type="match status" value="1"/>
</dbReference>
<comment type="caution">
    <text evidence="2">The sequence shown here is derived from an EMBL/GenBank/DDBJ whole genome shotgun (WGS) entry which is preliminary data.</text>
</comment>
<evidence type="ECO:0000313" key="2">
    <source>
        <dbReference type="EMBL" id="KKM68479.1"/>
    </source>
</evidence>
<dbReference type="PROSITE" id="PS00198">
    <property type="entry name" value="4FE4S_FER_1"/>
    <property type="match status" value="1"/>
</dbReference>
<evidence type="ECO:0000259" key="1">
    <source>
        <dbReference type="PROSITE" id="PS51379"/>
    </source>
</evidence>
<dbReference type="SUPFAM" id="SSF54862">
    <property type="entry name" value="4Fe-4S ferredoxins"/>
    <property type="match status" value="1"/>
</dbReference>
<feature type="domain" description="4Fe-4S ferredoxin-type" evidence="1">
    <location>
        <begin position="153"/>
        <end position="182"/>
    </location>
</feature>
<dbReference type="PANTHER" id="PTHR42827:SF1">
    <property type="entry name" value="IRON-SULFUR CLUSTER-BINDING PROTEIN"/>
    <property type="match status" value="1"/>
</dbReference>
<sequence length="215" mass="24091">MNSNEDIINPSVEVKSLVLASGADIVGIADPYKLAEVSGKKNPFSVMKSTKSVITFGICMPKEIMECVPEPKYQIMLANHFGKLRRIAKKIGSWLEEKGYNSYPCHDQDNIEHKKAAQLAGLGKVGNHTLLITPQYGPRVHLNSVLTDYQLNFDTFLEEELCDQCDECITRCPPGALKKGYEVDRSKCLIYRGSELKKKYCGLCMKICWDHLGCP</sequence>
<dbReference type="Gene3D" id="3.30.70.20">
    <property type="match status" value="1"/>
</dbReference>
<dbReference type="InterPro" id="IPR017900">
    <property type="entry name" value="4Fe4S_Fe_S_CS"/>
</dbReference>
<dbReference type="EMBL" id="LAZR01010160">
    <property type="protein sequence ID" value="KKM68479.1"/>
    <property type="molecule type" value="Genomic_DNA"/>
</dbReference>
<organism evidence="2">
    <name type="scientific">marine sediment metagenome</name>
    <dbReference type="NCBI Taxonomy" id="412755"/>
    <lineage>
        <taxon>unclassified sequences</taxon>
        <taxon>metagenomes</taxon>
        <taxon>ecological metagenomes</taxon>
    </lineage>
</organism>
<gene>
    <name evidence="2" type="ORF">LCGC14_1460470</name>
</gene>
<accession>A0A0F9JF81</accession>
<proteinExistence type="predicted"/>
<dbReference type="InterPro" id="IPR017896">
    <property type="entry name" value="4Fe4S_Fe-S-bd"/>
</dbReference>